<dbReference type="CDD" id="cd05262">
    <property type="entry name" value="SDR_a7"/>
    <property type="match status" value="1"/>
</dbReference>
<gene>
    <name evidence="2" type="ORF">NCTC11429_03606</name>
</gene>
<dbReference type="SUPFAM" id="SSF51735">
    <property type="entry name" value="NAD(P)-binding Rossmann-fold domains"/>
    <property type="match status" value="1"/>
</dbReference>
<dbReference type="PANTHER" id="PTHR48079:SF6">
    <property type="entry name" value="NAD(P)-BINDING DOMAIN-CONTAINING PROTEIN-RELATED"/>
    <property type="match status" value="1"/>
</dbReference>
<accession>A0A4U9VNM6</accession>
<evidence type="ECO:0000259" key="1">
    <source>
        <dbReference type="Pfam" id="PF01370"/>
    </source>
</evidence>
<dbReference type="GO" id="GO:0005737">
    <property type="term" value="C:cytoplasm"/>
    <property type="evidence" value="ECO:0007669"/>
    <property type="project" value="TreeGrafter"/>
</dbReference>
<dbReference type="InterPro" id="IPR051783">
    <property type="entry name" value="NAD(P)-dependent_oxidoreduct"/>
</dbReference>
<dbReference type="InterPro" id="IPR001509">
    <property type="entry name" value="Epimerase_deHydtase"/>
</dbReference>
<name>A0A4U9VNM6_9SPHI</name>
<dbReference type="AlphaFoldDB" id="A0A4U9VNM6"/>
<organism evidence="2 3">
    <name type="scientific">Sphingobacterium thalpophilum</name>
    <dbReference type="NCBI Taxonomy" id="259"/>
    <lineage>
        <taxon>Bacteria</taxon>
        <taxon>Pseudomonadati</taxon>
        <taxon>Bacteroidota</taxon>
        <taxon>Sphingobacteriia</taxon>
        <taxon>Sphingobacteriales</taxon>
        <taxon>Sphingobacteriaceae</taxon>
        <taxon>Sphingobacterium</taxon>
    </lineage>
</organism>
<dbReference type="PANTHER" id="PTHR48079">
    <property type="entry name" value="PROTEIN YEEZ"/>
    <property type="match status" value="1"/>
</dbReference>
<proteinExistence type="predicted"/>
<dbReference type="RefSeq" id="WP_028068816.1">
    <property type="nucleotide sequence ID" value="NZ_LR590484.1"/>
</dbReference>
<dbReference type="Pfam" id="PF01370">
    <property type="entry name" value="Epimerase"/>
    <property type="match status" value="1"/>
</dbReference>
<dbReference type="STRING" id="1123265.GCA_000686625_01258"/>
<evidence type="ECO:0000313" key="2">
    <source>
        <dbReference type="EMBL" id="VTR47943.1"/>
    </source>
</evidence>
<feature type="domain" description="NAD-dependent epimerase/dehydratase" evidence="1">
    <location>
        <begin position="3"/>
        <end position="213"/>
    </location>
</feature>
<dbReference type="Proteomes" id="UP000308196">
    <property type="component" value="Chromosome"/>
</dbReference>
<dbReference type="EMBL" id="LR590484">
    <property type="protein sequence ID" value="VTR47943.1"/>
    <property type="molecule type" value="Genomic_DNA"/>
</dbReference>
<protein>
    <submittedName>
        <fullName evidence="2">NADH-flavin reductase</fullName>
    </submittedName>
</protein>
<dbReference type="GO" id="GO:0004029">
    <property type="term" value="F:aldehyde dehydrogenase (NAD+) activity"/>
    <property type="evidence" value="ECO:0007669"/>
    <property type="project" value="TreeGrafter"/>
</dbReference>
<sequence length="300" mass="32505">MNVFVTGATGFVGTAVVHELLTAGHTVLGLARSAASAEKLVEMGASVHHGDLTDFQSLKSGAAMSDAVIHLGFVHDFSRFEEMCALDKEVIRAIGDTLLGTSKPFIVTSGTALFSRPGITTEQDVSTNIPNPRIATENAADEMAAKGVNIAVIRLSPSVHGRGDRIGFVPLLIKAAREKGVSAMIHQGNNVWPAVHRLDAAALYRLALEKPFEKGIRYHAVAEQGVPFRSIAVAIAEQLEIPLVSLNEQEATQHFGWLTHFAELDNLTSSEQTKKYLGWIPQYPTLLHDLKKGDYFTPMQ</sequence>
<reference evidence="2 3" key="1">
    <citation type="submission" date="2019-05" db="EMBL/GenBank/DDBJ databases">
        <authorList>
            <consortium name="Pathogen Informatics"/>
        </authorList>
    </citation>
    <scope>NUCLEOTIDE SEQUENCE [LARGE SCALE GENOMIC DNA]</scope>
    <source>
        <strain evidence="2 3">NCTC11429</strain>
    </source>
</reference>
<dbReference type="InterPro" id="IPR036291">
    <property type="entry name" value="NAD(P)-bd_dom_sf"/>
</dbReference>
<dbReference type="GeneID" id="78464268"/>
<dbReference type="Gene3D" id="3.40.50.720">
    <property type="entry name" value="NAD(P)-binding Rossmann-like Domain"/>
    <property type="match status" value="1"/>
</dbReference>
<dbReference type="KEGG" id="stha:NCTC11429_03606"/>
<evidence type="ECO:0000313" key="3">
    <source>
        <dbReference type="Proteomes" id="UP000308196"/>
    </source>
</evidence>